<sequence>MNNNNNRFEILSDINDIDENENETDDNDNLVELYEINKNNNKKDKRIQIRLYLEPNRILKWFKENSKHSKNAISGRDNQAYTLATVSL</sequence>
<proteinExistence type="predicted"/>
<dbReference type="EMBL" id="CAJNOT010003182">
    <property type="protein sequence ID" value="CAF1369235.1"/>
    <property type="molecule type" value="Genomic_DNA"/>
</dbReference>
<accession>A0A819SI51</accession>
<evidence type="ECO:0000313" key="1">
    <source>
        <dbReference type="EMBL" id="CAF1369235.1"/>
    </source>
</evidence>
<reference evidence="2" key="1">
    <citation type="submission" date="2021-02" db="EMBL/GenBank/DDBJ databases">
        <authorList>
            <person name="Nowell W R."/>
        </authorList>
    </citation>
    <scope>NUCLEOTIDE SEQUENCE</scope>
</reference>
<dbReference type="Proteomes" id="UP000663836">
    <property type="component" value="Unassembled WGS sequence"/>
</dbReference>
<evidence type="ECO:0000313" key="2">
    <source>
        <dbReference type="EMBL" id="CAF4059980.1"/>
    </source>
</evidence>
<dbReference type="EMBL" id="CAJOBD010006397">
    <property type="protein sequence ID" value="CAF4059980.1"/>
    <property type="molecule type" value="Genomic_DNA"/>
</dbReference>
<gene>
    <name evidence="2" type="ORF">JBS370_LOCUS29536</name>
    <name evidence="1" type="ORF">ZHD862_LOCUS31501</name>
</gene>
<dbReference type="AlphaFoldDB" id="A0A819SI51"/>
<organism evidence="2 3">
    <name type="scientific">Rotaria sordida</name>
    <dbReference type="NCBI Taxonomy" id="392033"/>
    <lineage>
        <taxon>Eukaryota</taxon>
        <taxon>Metazoa</taxon>
        <taxon>Spiralia</taxon>
        <taxon>Gnathifera</taxon>
        <taxon>Rotifera</taxon>
        <taxon>Eurotatoria</taxon>
        <taxon>Bdelloidea</taxon>
        <taxon>Philodinida</taxon>
        <taxon>Philodinidae</taxon>
        <taxon>Rotaria</taxon>
    </lineage>
</organism>
<name>A0A819SI51_9BILA</name>
<comment type="caution">
    <text evidence="2">The sequence shown here is derived from an EMBL/GenBank/DDBJ whole genome shotgun (WGS) entry which is preliminary data.</text>
</comment>
<evidence type="ECO:0000313" key="3">
    <source>
        <dbReference type="Proteomes" id="UP000663836"/>
    </source>
</evidence>
<protein>
    <submittedName>
        <fullName evidence="2">Uncharacterized protein</fullName>
    </submittedName>
</protein>
<dbReference type="Proteomes" id="UP000663864">
    <property type="component" value="Unassembled WGS sequence"/>
</dbReference>